<dbReference type="InterPro" id="IPR009387">
    <property type="entry name" value="HigB-2"/>
</dbReference>
<dbReference type="Pfam" id="PF06296">
    <property type="entry name" value="RelE"/>
    <property type="match status" value="1"/>
</dbReference>
<dbReference type="RefSeq" id="WP_187504660.1">
    <property type="nucleotide sequence ID" value="NZ_CP162536.1"/>
</dbReference>
<sequence length="130" mass="13574">MHTVVETKAYLSAADDVGMTDDERVAIVSTLSANPQIGEVMPGCGGARKLRVRKPGTGKSGGYRVITYYAGDALPAFLLTVFGKTEKASLTKAERNALATLIGTLAASLTRGPASDARADSTNTPTSRRT</sequence>
<keyword evidence="2" id="KW-1185">Reference proteome</keyword>
<name>A0ABR7ARE9_9SPHN</name>
<accession>A0ABR7ARE9</accession>
<comment type="caution">
    <text evidence="1">The sequence shown here is derived from an EMBL/GenBank/DDBJ whole genome shotgun (WGS) entry which is preliminary data.</text>
</comment>
<dbReference type="Proteomes" id="UP000597613">
    <property type="component" value="Unassembled WGS sequence"/>
</dbReference>
<reference evidence="1 2" key="1">
    <citation type="submission" date="2020-08" db="EMBL/GenBank/DDBJ databases">
        <title>Putative novel bacterial strains isolated from necrotic wheat leaf tissues caused by Xanthomonas translucens.</title>
        <authorList>
            <person name="Tambong J.T."/>
        </authorList>
    </citation>
    <scope>NUCLEOTIDE SEQUENCE [LARGE SCALE GENOMIC DNA]</scope>
    <source>
        <strain evidence="2">DOAB 1063</strain>
    </source>
</reference>
<evidence type="ECO:0000313" key="2">
    <source>
        <dbReference type="Proteomes" id="UP000597613"/>
    </source>
</evidence>
<protein>
    <submittedName>
        <fullName evidence="1">Type II toxin-antitoxin system RelE/ParE family toxin</fullName>
    </submittedName>
</protein>
<organism evidence="1 2">
    <name type="scientific">Sphingomonas albertensis</name>
    <dbReference type="NCBI Taxonomy" id="2762591"/>
    <lineage>
        <taxon>Bacteria</taxon>
        <taxon>Pseudomonadati</taxon>
        <taxon>Pseudomonadota</taxon>
        <taxon>Alphaproteobacteria</taxon>
        <taxon>Sphingomonadales</taxon>
        <taxon>Sphingomonadaceae</taxon>
        <taxon>Sphingomonas</taxon>
    </lineage>
</organism>
<gene>
    <name evidence="1" type="ORF">H8S47_15305</name>
</gene>
<dbReference type="EMBL" id="JACONT010000038">
    <property type="protein sequence ID" value="MBC3943041.1"/>
    <property type="molecule type" value="Genomic_DNA"/>
</dbReference>
<dbReference type="PIRSF" id="PIRSF039032">
    <property type="entry name" value="HigB-2"/>
    <property type="match status" value="1"/>
</dbReference>
<evidence type="ECO:0000313" key="1">
    <source>
        <dbReference type="EMBL" id="MBC3943041.1"/>
    </source>
</evidence>
<proteinExistence type="predicted"/>